<dbReference type="PANTHER" id="PTHR10374:SF30">
    <property type="entry name" value="LACTOYLGLUTATHIONE LYASE"/>
    <property type="match status" value="1"/>
</dbReference>
<gene>
    <name evidence="12" type="primary">gloA</name>
    <name evidence="12" type="ORF">LL252_02825</name>
</gene>
<dbReference type="InterPro" id="IPR004360">
    <property type="entry name" value="Glyas_Fos-R_dOase_dom"/>
</dbReference>
<feature type="domain" description="VOC" evidence="11">
    <location>
        <begin position="23"/>
        <end position="172"/>
    </location>
</feature>
<comment type="catalytic activity">
    <reaction evidence="10">
        <text>(R)-S-lactoylglutathione = methylglyoxal + glutathione</text>
        <dbReference type="Rhea" id="RHEA:19069"/>
        <dbReference type="ChEBI" id="CHEBI:17158"/>
        <dbReference type="ChEBI" id="CHEBI:57474"/>
        <dbReference type="ChEBI" id="CHEBI:57925"/>
        <dbReference type="EC" id="4.4.1.5"/>
    </reaction>
</comment>
<reference evidence="12" key="1">
    <citation type="submission" date="2021-10" db="EMBL/GenBank/DDBJ databases">
        <title>The diversity and Nitrogen Metabolism of Culturable Nitrate-Utilizing Bacteria Within the Oxygen Minimum Zone of the Changjiang (Yangtze River)Estuary.</title>
        <authorList>
            <person name="Zhang D."/>
            <person name="Zheng J."/>
            <person name="Liu S."/>
            <person name="He W."/>
        </authorList>
    </citation>
    <scope>NUCLEOTIDE SEQUENCE</scope>
    <source>
        <strain evidence="12">FXH-223</strain>
    </source>
</reference>
<evidence type="ECO:0000256" key="6">
    <source>
        <dbReference type="ARBA" id="ARBA00022833"/>
    </source>
</evidence>
<comment type="similarity">
    <text evidence="2 10">Belongs to the glyoxalase I family.</text>
</comment>
<proteinExistence type="inferred from homology"/>
<evidence type="ECO:0000256" key="9">
    <source>
        <dbReference type="PIRSR" id="PIRSR604361-3"/>
    </source>
</evidence>
<dbReference type="Proteomes" id="UP001108027">
    <property type="component" value="Unassembled WGS sequence"/>
</dbReference>
<accession>A0A9Q3UL44</accession>
<evidence type="ECO:0000259" key="11">
    <source>
        <dbReference type="PROSITE" id="PS51819"/>
    </source>
</evidence>
<dbReference type="RefSeq" id="WP_228232748.1">
    <property type="nucleotide sequence ID" value="NZ_JAJGNA010000002.1"/>
</dbReference>
<dbReference type="EC" id="4.4.1.5" evidence="3 10"/>
<feature type="binding site" evidence="9">
    <location>
        <position position="26"/>
    </location>
    <ligand>
        <name>Zn(2+)</name>
        <dbReference type="ChEBI" id="CHEBI:29105"/>
        <note>ligand shared between dimeric partners</note>
    </ligand>
</feature>
<evidence type="ECO:0000256" key="3">
    <source>
        <dbReference type="ARBA" id="ARBA00012081"/>
    </source>
</evidence>
<dbReference type="PROSITE" id="PS51819">
    <property type="entry name" value="VOC"/>
    <property type="match status" value="1"/>
</dbReference>
<name>A0A9Q3UL44_9GAMM</name>
<dbReference type="PANTHER" id="PTHR10374">
    <property type="entry name" value="LACTOYLGLUTATHIONE LYASE GLYOXALASE I"/>
    <property type="match status" value="1"/>
</dbReference>
<dbReference type="GO" id="GO:0046872">
    <property type="term" value="F:metal ion binding"/>
    <property type="evidence" value="ECO:0007669"/>
    <property type="project" value="UniProtKB-UniRule"/>
</dbReference>
<sequence length="185" mass="21219">MPRHFESAPGLCDKPDRDTQSYLFNQTMLRIKDPAVSLDFYTRVLGMRLIRKLDFPEAKFTLYFLTYLNDTEATEVPEDDAKRLTYTFGRQAMLELTHNWGTEDDADFQYHNGNDQPQGFGHIGITVPDVYAAAERFESLDVTFVKKPDDGRMKGLAFIKDPDGYWIEILQADMMERQSQAAASA</sequence>
<protein>
    <recommendedName>
        <fullName evidence="3 10">Lactoylglutathione lyase</fullName>
        <ecNumber evidence="3 10">4.4.1.5</ecNumber>
    </recommendedName>
    <alternativeName>
        <fullName evidence="10">Glyoxalase I</fullName>
    </alternativeName>
</protein>
<evidence type="ECO:0000256" key="7">
    <source>
        <dbReference type="ARBA" id="ARBA00023239"/>
    </source>
</evidence>
<keyword evidence="4 10" id="KW-0533">Nickel</keyword>
<evidence type="ECO:0000313" key="13">
    <source>
        <dbReference type="Proteomes" id="UP001108027"/>
    </source>
</evidence>
<dbReference type="Pfam" id="PF00903">
    <property type="entry name" value="Glyoxalase"/>
    <property type="match status" value="1"/>
</dbReference>
<dbReference type="SUPFAM" id="SSF54593">
    <property type="entry name" value="Glyoxalase/Bleomycin resistance protein/Dihydroxybiphenyl dioxygenase"/>
    <property type="match status" value="1"/>
</dbReference>
<comment type="cofactor">
    <cofactor evidence="9">
        <name>Zn(2+)</name>
        <dbReference type="ChEBI" id="CHEBI:29105"/>
    </cofactor>
    <text evidence="9">Binds 1 zinc ion per subunit. In the homodimer, two zinc ions are bound between subunits.</text>
</comment>
<dbReference type="InterPro" id="IPR004361">
    <property type="entry name" value="Glyoxalase_1"/>
</dbReference>
<evidence type="ECO:0000256" key="8">
    <source>
        <dbReference type="PIRSR" id="PIRSR604361-1"/>
    </source>
</evidence>
<evidence type="ECO:0000256" key="2">
    <source>
        <dbReference type="ARBA" id="ARBA00010363"/>
    </source>
</evidence>
<dbReference type="InterPro" id="IPR018146">
    <property type="entry name" value="Glyoxalase_1_CS"/>
</dbReference>
<dbReference type="CDD" id="cd07233">
    <property type="entry name" value="GlxI_Zn"/>
    <property type="match status" value="1"/>
</dbReference>
<comment type="caution">
    <text evidence="12">The sequence shown here is derived from an EMBL/GenBank/DDBJ whole genome shotgun (WGS) entry which is preliminary data.</text>
</comment>
<keyword evidence="6 9" id="KW-0862">Zinc</keyword>
<dbReference type="EMBL" id="JAJGNA010000002">
    <property type="protein sequence ID" value="MCC4307494.1"/>
    <property type="molecule type" value="Genomic_DNA"/>
</dbReference>
<dbReference type="GO" id="GO:0004462">
    <property type="term" value="F:lactoylglutathione lyase activity"/>
    <property type="evidence" value="ECO:0007669"/>
    <property type="project" value="UniProtKB-UniRule"/>
</dbReference>
<evidence type="ECO:0000256" key="10">
    <source>
        <dbReference type="RuleBase" id="RU361179"/>
    </source>
</evidence>
<dbReference type="NCBIfam" id="TIGR00068">
    <property type="entry name" value="glyox_I"/>
    <property type="match status" value="1"/>
</dbReference>
<feature type="binding site" evidence="9">
    <location>
        <position position="168"/>
    </location>
    <ligand>
        <name>Zn(2+)</name>
        <dbReference type="ChEBI" id="CHEBI:29105"/>
        <note>ligand shared between dimeric partners</note>
    </ligand>
</feature>
<dbReference type="PROSITE" id="PS00935">
    <property type="entry name" value="GLYOXALASE_I_2"/>
    <property type="match status" value="1"/>
</dbReference>
<keyword evidence="5 9" id="KW-0479">Metal-binding</keyword>
<feature type="binding site" evidence="9">
    <location>
        <position position="95"/>
    </location>
    <ligand>
        <name>Zn(2+)</name>
        <dbReference type="ChEBI" id="CHEBI:29105"/>
        <note>ligand shared between dimeric partners</note>
    </ligand>
</feature>
<dbReference type="AlphaFoldDB" id="A0A9Q3UL44"/>
<comment type="pathway">
    <text evidence="1 10">Secondary metabolite metabolism; methylglyoxal degradation; (R)-lactate from methylglyoxal: step 1/2.</text>
</comment>
<evidence type="ECO:0000256" key="1">
    <source>
        <dbReference type="ARBA" id="ARBA00005008"/>
    </source>
</evidence>
<dbReference type="Gene3D" id="3.10.180.10">
    <property type="entry name" value="2,3-Dihydroxybiphenyl 1,2-Dioxygenase, domain 1"/>
    <property type="match status" value="1"/>
</dbReference>
<feature type="binding site" evidence="9">
    <location>
        <position position="122"/>
    </location>
    <ligand>
        <name>Zn(2+)</name>
        <dbReference type="ChEBI" id="CHEBI:29105"/>
        <note>ligand shared between dimeric partners</note>
    </ligand>
</feature>
<comment type="function">
    <text evidence="10">Catalyzes the conversion of hemimercaptal, formed from methylglyoxal and glutathione, to S-lactoylglutathione.</text>
</comment>
<evidence type="ECO:0000313" key="12">
    <source>
        <dbReference type="EMBL" id="MCC4307494.1"/>
    </source>
</evidence>
<organism evidence="12 13">
    <name type="scientific">Alloalcanivorax marinus</name>
    <dbReference type="NCBI Taxonomy" id="1177169"/>
    <lineage>
        <taxon>Bacteria</taxon>
        <taxon>Pseudomonadati</taxon>
        <taxon>Pseudomonadota</taxon>
        <taxon>Gammaproteobacteria</taxon>
        <taxon>Oceanospirillales</taxon>
        <taxon>Alcanivoracaceae</taxon>
        <taxon>Alloalcanivorax</taxon>
    </lineage>
</organism>
<keyword evidence="7 10" id="KW-0456">Lyase</keyword>
<keyword evidence="13" id="KW-1185">Reference proteome</keyword>
<evidence type="ECO:0000256" key="4">
    <source>
        <dbReference type="ARBA" id="ARBA00022596"/>
    </source>
</evidence>
<feature type="active site" description="Proton donor/acceptor" evidence="8">
    <location>
        <position position="168"/>
    </location>
</feature>
<comment type="cofactor">
    <cofactor evidence="10">
        <name>Ni(2+)</name>
        <dbReference type="ChEBI" id="CHEBI:49786"/>
    </cofactor>
    <text evidence="10">Binds 1 nickel ion per subunit.</text>
</comment>
<evidence type="ECO:0000256" key="5">
    <source>
        <dbReference type="ARBA" id="ARBA00022723"/>
    </source>
</evidence>
<dbReference type="PROSITE" id="PS00934">
    <property type="entry name" value="GLYOXALASE_I_1"/>
    <property type="match status" value="1"/>
</dbReference>
<dbReference type="InterPro" id="IPR029068">
    <property type="entry name" value="Glyas_Bleomycin-R_OHBP_Dase"/>
</dbReference>
<dbReference type="InterPro" id="IPR037523">
    <property type="entry name" value="VOC_core"/>
</dbReference>